<gene>
    <name evidence="12" type="ORF">OKIOD_LOCUS13015</name>
</gene>
<evidence type="ECO:0000256" key="8">
    <source>
        <dbReference type="ARBA" id="ARBA00023136"/>
    </source>
</evidence>
<comment type="similarity">
    <text evidence="2">Belongs to the ABC transporter superfamily. ABCG family. Eye pigment precursor importer (TC 3.A.1.204) subfamily.</text>
</comment>
<evidence type="ECO:0000256" key="2">
    <source>
        <dbReference type="ARBA" id="ARBA00005814"/>
    </source>
</evidence>
<sequence length="733" mass="82684">MRFKEMNDQKRTSRESSIQITNNYLQNVSTHKKMTNDESASLMPPVERQALNLKKVDNRESPYKFNHLPKRHPCTIEFNQLSYFVPEGSIFHDKGFKTILKSVSGSFRAGELTAVMGPSGAGKSTLLNILAGYKELGTRGTVNINKKPRVPSKFRKQSCYIMQDDQLLPHLTVMEAMMVSAQLKLKKSQDKKELVNEIITSLGLWNARNTQTSALSGGQRKRLAICLELCNNPPVMFFDEPTSGLDSQTSFQVVQLMKSLAKGGRTIICTIHQPSARLFEMFDRLYILGSGQCIYNGTVKGLVPFLNSHNLRCPKFHNPADYVIEVASGEFGDVTDTLINSVKKGACEDFQTDEGIMKSAPDIYEQLVDSVLDSSPEDPLPLEYSSSTATDEDDDEHFSFNTSSLTQFWILLKRSFLCIMRDQMLTQLRFISHVIIGLAIGVLYNDIGNNAYYTQQNVSMVFLVTLFLLFSALMPTVLTFPMEMQVFVREHMNYWYSLKSYYMAKTCADMPFQIVFPAIFCVIIYFMTGQPFVTDRFLMFYIMSVLTSLVSQSLGMLIGAASPQVEVATFMGPVACVPLLLFAGFFIKDEMVPVYLKWCSYGSFVRYAFEGSLISIYGPDFSGNDREKIACDAPNDPDMVDDIFGLMSQCAADNPKQIMSQFDAKGENFGWDCAMMIIFFLVLRLIAYLALKVKLSLHNDNLLTHTRYFFQQLKHEGFRAAFGCNKSTSSCCC</sequence>
<feature type="transmembrane region" description="Helical" evidence="10">
    <location>
        <begin position="430"/>
        <end position="447"/>
    </location>
</feature>
<keyword evidence="7 10" id="KW-1133">Transmembrane helix</keyword>
<dbReference type="Gene3D" id="3.40.50.300">
    <property type="entry name" value="P-loop containing nucleotide triphosphate hydrolases"/>
    <property type="match status" value="1"/>
</dbReference>
<keyword evidence="5" id="KW-0547">Nucleotide-binding</keyword>
<organism evidence="12 13">
    <name type="scientific">Oikopleura dioica</name>
    <name type="common">Tunicate</name>
    <dbReference type="NCBI Taxonomy" id="34765"/>
    <lineage>
        <taxon>Eukaryota</taxon>
        <taxon>Metazoa</taxon>
        <taxon>Chordata</taxon>
        <taxon>Tunicata</taxon>
        <taxon>Appendicularia</taxon>
        <taxon>Copelata</taxon>
        <taxon>Oikopleuridae</taxon>
        <taxon>Oikopleura</taxon>
    </lineage>
</organism>
<evidence type="ECO:0000256" key="5">
    <source>
        <dbReference type="ARBA" id="ARBA00022741"/>
    </source>
</evidence>
<feature type="transmembrane region" description="Helical" evidence="10">
    <location>
        <begin position="459"/>
        <end position="480"/>
    </location>
</feature>
<dbReference type="InterPro" id="IPR027417">
    <property type="entry name" value="P-loop_NTPase"/>
</dbReference>
<keyword evidence="4 10" id="KW-0812">Transmembrane</keyword>
<dbReference type="PROSITE" id="PS00211">
    <property type="entry name" value="ABC_TRANSPORTER_1"/>
    <property type="match status" value="1"/>
</dbReference>
<dbReference type="CDD" id="cd03213">
    <property type="entry name" value="ABCG_EPDR"/>
    <property type="match status" value="1"/>
</dbReference>
<keyword evidence="3" id="KW-0813">Transport</keyword>
<evidence type="ECO:0000256" key="7">
    <source>
        <dbReference type="ARBA" id="ARBA00022989"/>
    </source>
</evidence>
<dbReference type="Pfam" id="PF19055">
    <property type="entry name" value="ABC2_membrane_7"/>
    <property type="match status" value="1"/>
</dbReference>
<feature type="transmembrane region" description="Helical" evidence="10">
    <location>
        <begin position="538"/>
        <end position="560"/>
    </location>
</feature>
<feature type="transmembrane region" description="Helical" evidence="10">
    <location>
        <begin position="669"/>
        <end position="691"/>
    </location>
</feature>
<dbReference type="InterPro" id="IPR017871">
    <property type="entry name" value="ABC_transporter-like_CS"/>
</dbReference>
<dbReference type="EMBL" id="OU015567">
    <property type="protein sequence ID" value="CAG5109755.1"/>
    <property type="molecule type" value="Genomic_DNA"/>
</dbReference>
<dbReference type="PANTHER" id="PTHR48041:SF78">
    <property type="entry name" value="ABC TRANSPORTER EXPRESSED IN TRACHEA, ISOFORM A"/>
    <property type="match status" value="1"/>
</dbReference>
<evidence type="ECO:0000313" key="13">
    <source>
        <dbReference type="Proteomes" id="UP001158576"/>
    </source>
</evidence>
<evidence type="ECO:0000259" key="11">
    <source>
        <dbReference type="PROSITE" id="PS50893"/>
    </source>
</evidence>
<accession>A0ABN7T073</accession>
<dbReference type="InterPro" id="IPR043926">
    <property type="entry name" value="ABCG_dom"/>
</dbReference>
<dbReference type="InterPro" id="IPR013525">
    <property type="entry name" value="ABC2_TM"/>
</dbReference>
<evidence type="ECO:0000256" key="1">
    <source>
        <dbReference type="ARBA" id="ARBA00004141"/>
    </source>
</evidence>
<feature type="transmembrane region" description="Helical" evidence="10">
    <location>
        <begin position="501"/>
        <end position="526"/>
    </location>
</feature>
<dbReference type="InterPro" id="IPR003439">
    <property type="entry name" value="ABC_transporter-like_ATP-bd"/>
</dbReference>
<name>A0ABN7T073_OIKDI</name>
<dbReference type="InterPro" id="IPR003593">
    <property type="entry name" value="AAA+_ATPase"/>
</dbReference>
<feature type="region of interest" description="Disordered" evidence="9">
    <location>
        <begin position="373"/>
        <end position="393"/>
    </location>
</feature>
<dbReference type="PANTHER" id="PTHR48041">
    <property type="entry name" value="ABC TRANSPORTER G FAMILY MEMBER 28"/>
    <property type="match status" value="1"/>
</dbReference>
<keyword evidence="8 10" id="KW-0472">Membrane</keyword>
<dbReference type="InterPro" id="IPR050352">
    <property type="entry name" value="ABCG_transporters"/>
</dbReference>
<dbReference type="Pfam" id="PF01061">
    <property type="entry name" value="ABC2_membrane"/>
    <property type="match status" value="1"/>
</dbReference>
<dbReference type="PROSITE" id="PS50893">
    <property type="entry name" value="ABC_TRANSPORTER_2"/>
    <property type="match status" value="1"/>
</dbReference>
<evidence type="ECO:0000256" key="9">
    <source>
        <dbReference type="SAM" id="MobiDB-lite"/>
    </source>
</evidence>
<reference evidence="12 13" key="1">
    <citation type="submission" date="2021-04" db="EMBL/GenBank/DDBJ databases">
        <authorList>
            <person name="Bliznina A."/>
        </authorList>
    </citation>
    <scope>NUCLEOTIDE SEQUENCE [LARGE SCALE GENOMIC DNA]</scope>
</reference>
<evidence type="ECO:0000256" key="10">
    <source>
        <dbReference type="SAM" id="Phobius"/>
    </source>
</evidence>
<comment type="subcellular location">
    <subcellularLocation>
        <location evidence="1">Membrane</location>
        <topology evidence="1">Multi-pass membrane protein</topology>
    </subcellularLocation>
</comment>
<evidence type="ECO:0000256" key="3">
    <source>
        <dbReference type="ARBA" id="ARBA00022448"/>
    </source>
</evidence>
<evidence type="ECO:0000256" key="6">
    <source>
        <dbReference type="ARBA" id="ARBA00022840"/>
    </source>
</evidence>
<evidence type="ECO:0000313" key="12">
    <source>
        <dbReference type="EMBL" id="CAG5109755.1"/>
    </source>
</evidence>
<dbReference type="Pfam" id="PF00005">
    <property type="entry name" value="ABC_tran"/>
    <property type="match status" value="1"/>
</dbReference>
<keyword evidence="13" id="KW-1185">Reference proteome</keyword>
<feature type="domain" description="ABC transporter" evidence="11">
    <location>
        <begin position="76"/>
        <end position="315"/>
    </location>
</feature>
<protein>
    <submittedName>
        <fullName evidence="12">Oidioi.mRNA.OKI2018_I69.chr2.g4250.t1.cds</fullName>
    </submittedName>
</protein>
<keyword evidence="6" id="KW-0067">ATP-binding</keyword>
<dbReference type="SUPFAM" id="SSF52540">
    <property type="entry name" value="P-loop containing nucleoside triphosphate hydrolases"/>
    <property type="match status" value="1"/>
</dbReference>
<proteinExistence type="inferred from homology"/>
<dbReference type="Proteomes" id="UP001158576">
    <property type="component" value="Chromosome 2"/>
</dbReference>
<dbReference type="SMART" id="SM00382">
    <property type="entry name" value="AAA"/>
    <property type="match status" value="1"/>
</dbReference>
<evidence type="ECO:0000256" key="4">
    <source>
        <dbReference type="ARBA" id="ARBA00022692"/>
    </source>
</evidence>
<feature type="transmembrane region" description="Helical" evidence="10">
    <location>
        <begin position="567"/>
        <end position="587"/>
    </location>
</feature>